<keyword evidence="2" id="KW-1185">Reference proteome</keyword>
<dbReference type="Proteomes" id="UP000254123">
    <property type="component" value="Unassembled WGS sequence"/>
</dbReference>
<dbReference type="EMBL" id="UGVC01000001">
    <property type="protein sequence ID" value="SUD92197.1"/>
    <property type="molecule type" value="Genomic_DNA"/>
</dbReference>
<reference evidence="1 2" key="1">
    <citation type="submission" date="2018-06" db="EMBL/GenBank/DDBJ databases">
        <authorList>
            <consortium name="Pathogen Informatics"/>
            <person name="Doyle S."/>
        </authorList>
    </citation>
    <scope>NUCLEOTIDE SEQUENCE [LARGE SCALE GENOMIC DNA]</scope>
    <source>
        <strain evidence="1 2">NCTC10526</strain>
    </source>
</reference>
<sequence>MPSTTIRDQSYLSLIQIPKPSLSIPTVLAVIEPVALARNHKYKQNQYKPKQKQQIVMLLNLYLMEIRSY</sequence>
<dbReference type="AlphaFoldDB" id="A0A379LQT1"/>
<name>A0A379LQT1_9GAMM</name>
<protein>
    <submittedName>
        <fullName evidence="1">Uncharacterized protein</fullName>
    </submittedName>
</protein>
<organism evidence="1 2">
    <name type="scientific">Psychrobacter phenylpyruvicus</name>
    <dbReference type="NCBI Taxonomy" id="29432"/>
    <lineage>
        <taxon>Bacteria</taxon>
        <taxon>Pseudomonadati</taxon>
        <taxon>Pseudomonadota</taxon>
        <taxon>Gammaproteobacteria</taxon>
        <taxon>Moraxellales</taxon>
        <taxon>Moraxellaceae</taxon>
        <taxon>Psychrobacter</taxon>
    </lineage>
</organism>
<evidence type="ECO:0000313" key="1">
    <source>
        <dbReference type="EMBL" id="SUD92197.1"/>
    </source>
</evidence>
<accession>A0A379LQT1</accession>
<proteinExistence type="predicted"/>
<gene>
    <name evidence="1" type="ORF">NCTC10526_02579</name>
</gene>
<evidence type="ECO:0000313" key="2">
    <source>
        <dbReference type="Proteomes" id="UP000254123"/>
    </source>
</evidence>